<keyword evidence="9" id="KW-1185">Reference proteome</keyword>
<evidence type="ECO:0000256" key="4">
    <source>
        <dbReference type="ARBA" id="ARBA00022786"/>
    </source>
</evidence>
<dbReference type="PANTHER" id="PTHR46896">
    <property type="entry name" value="SENTRIN-SPECIFIC PROTEASE"/>
    <property type="match status" value="1"/>
</dbReference>
<organism evidence="8 9">
    <name type="scientific">Phycomyces blakesleeanus</name>
    <dbReference type="NCBI Taxonomy" id="4837"/>
    <lineage>
        <taxon>Eukaryota</taxon>
        <taxon>Fungi</taxon>
        <taxon>Fungi incertae sedis</taxon>
        <taxon>Mucoromycota</taxon>
        <taxon>Mucoromycotina</taxon>
        <taxon>Mucoromycetes</taxon>
        <taxon>Mucorales</taxon>
        <taxon>Phycomycetaceae</taxon>
        <taxon>Phycomyces</taxon>
    </lineage>
</organism>
<keyword evidence="2" id="KW-0597">Phosphoprotein</keyword>
<dbReference type="InterPro" id="IPR038765">
    <property type="entry name" value="Papain-like_cys_pep_sf"/>
</dbReference>
<reference evidence="8 9" key="1">
    <citation type="submission" date="2024-04" db="EMBL/GenBank/DDBJ databases">
        <title>Symmetric and asymmetric DNA N6-adenine methylation regulates different biological responses in Mucorales.</title>
        <authorList>
            <consortium name="Lawrence Berkeley National Laboratory"/>
            <person name="Lax C."/>
            <person name="Mondo S.J."/>
            <person name="Osorio-Concepcion M."/>
            <person name="Muszewska A."/>
            <person name="Corrochano-Luque M."/>
            <person name="Gutierrez G."/>
            <person name="Riley R."/>
            <person name="Lipzen A."/>
            <person name="Guo J."/>
            <person name="Hundley H."/>
            <person name="Amirebrahimi M."/>
            <person name="Ng V."/>
            <person name="Lorenzo-Gutierrez D."/>
            <person name="Binder U."/>
            <person name="Yang J."/>
            <person name="Song Y."/>
            <person name="Canovas D."/>
            <person name="Navarro E."/>
            <person name="Freitag M."/>
            <person name="Gabaldon T."/>
            <person name="Grigoriev I.V."/>
            <person name="Corrochano L.M."/>
            <person name="Nicolas F.E."/>
            <person name="Garre V."/>
        </authorList>
    </citation>
    <scope>NUCLEOTIDE SEQUENCE [LARGE SCALE GENOMIC DNA]</scope>
    <source>
        <strain evidence="8 9">L51</strain>
    </source>
</reference>
<dbReference type="PROSITE" id="PS50600">
    <property type="entry name" value="ULP_PROTEASE"/>
    <property type="match status" value="1"/>
</dbReference>
<evidence type="ECO:0000256" key="2">
    <source>
        <dbReference type="ARBA" id="ARBA00022553"/>
    </source>
</evidence>
<feature type="domain" description="Ubiquitin-like protease family profile" evidence="7">
    <location>
        <begin position="55"/>
        <end position="236"/>
    </location>
</feature>
<evidence type="ECO:0000256" key="1">
    <source>
        <dbReference type="ARBA" id="ARBA00005234"/>
    </source>
</evidence>
<dbReference type="SUPFAM" id="SSF54001">
    <property type="entry name" value="Cysteine proteinases"/>
    <property type="match status" value="1"/>
</dbReference>
<evidence type="ECO:0000256" key="3">
    <source>
        <dbReference type="ARBA" id="ARBA00022670"/>
    </source>
</evidence>
<gene>
    <name evidence="8" type="ORF">J3Q64DRAFT_1738036</name>
</gene>
<proteinExistence type="inferred from homology"/>
<keyword evidence="5" id="KW-0378">Hydrolase</keyword>
<protein>
    <recommendedName>
        <fullName evidence="7">Ubiquitin-like protease family profile domain-containing protein</fullName>
    </recommendedName>
</protein>
<dbReference type="Pfam" id="PF02902">
    <property type="entry name" value="Peptidase_C48"/>
    <property type="match status" value="1"/>
</dbReference>
<evidence type="ECO:0000313" key="9">
    <source>
        <dbReference type="Proteomes" id="UP001448207"/>
    </source>
</evidence>
<evidence type="ECO:0000313" key="8">
    <source>
        <dbReference type="EMBL" id="KAL0087512.1"/>
    </source>
</evidence>
<evidence type="ECO:0000259" key="7">
    <source>
        <dbReference type="PROSITE" id="PS50600"/>
    </source>
</evidence>
<dbReference type="Gene3D" id="1.10.418.20">
    <property type="match status" value="1"/>
</dbReference>
<dbReference type="Proteomes" id="UP001448207">
    <property type="component" value="Unassembled WGS sequence"/>
</dbReference>
<keyword evidence="4" id="KW-0833">Ubl conjugation pathway</keyword>
<evidence type="ECO:0000256" key="6">
    <source>
        <dbReference type="SAM" id="MobiDB-lite"/>
    </source>
</evidence>
<sequence length="278" mass="32525">MGETDLSNAKPNSSPTTISPQDYITITSSDEDETMVESEMIFTYPPKRTRTRDQIMITRRDEKKLQDGEYLNDNLIDFFLTWSMDSIATKQKSPLKTDVHVFNCFFYQDLLKKVKTCDLDGLKKWGSKVDLFKKKHIVIPVNERNHWILMIAVNVDQCVFPSKAKRSPHIYVLNSLGVCKNNFPNLLIEYLKYEARIKHGVKEQNFVCPTYSNPPVLRQTNNFDCGIYMIHFAQVFFKRPNLFKSLIDTHPSKGMRWGAQHLPYKRDALRDVIRRHKI</sequence>
<comment type="similarity">
    <text evidence="1">Belongs to the peptidase C48 family.</text>
</comment>
<dbReference type="InterPro" id="IPR051947">
    <property type="entry name" value="Sentrin-specific_protease"/>
</dbReference>
<dbReference type="InterPro" id="IPR003653">
    <property type="entry name" value="Peptidase_C48_C"/>
</dbReference>
<accession>A0ABR3B1Q8</accession>
<comment type="caution">
    <text evidence="8">The sequence shown here is derived from an EMBL/GenBank/DDBJ whole genome shotgun (WGS) entry which is preliminary data.</text>
</comment>
<name>A0ABR3B1Q8_PHYBL</name>
<dbReference type="EMBL" id="JBCLYO010000007">
    <property type="protein sequence ID" value="KAL0087512.1"/>
    <property type="molecule type" value="Genomic_DNA"/>
</dbReference>
<feature type="region of interest" description="Disordered" evidence="6">
    <location>
        <begin position="1"/>
        <end position="21"/>
    </location>
</feature>
<dbReference type="Gene3D" id="3.30.310.130">
    <property type="entry name" value="Ubiquitin-related"/>
    <property type="match status" value="1"/>
</dbReference>
<evidence type="ECO:0000256" key="5">
    <source>
        <dbReference type="ARBA" id="ARBA00022801"/>
    </source>
</evidence>
<keyword evidence="3" id="KW-0645">Protease</keyword>
<dbReference type="PANTHER" id="PTHR46896:SF3">
    <property type="entry name" value="FI06413P-RELATED"/>
    <property type="match status" value="1"/>
</dbReference>